<evidence type="ECO:0000256" key="1">
    <source>
        <dbReference type="SAM" id="Coils"/>
    </source>
</evidence>
<protein>
    <recommendedName>
        <fullName evidence="2">F-box domain-containing protein</fullName>
    </recommendedName>
</protein>
<feature type="domain" description="F-box" evidence="2">
    <location>
        <begin position="78"/>
        <end position="136"/>
    </location>
</feature>
<name>A0A369JD54_HYPMA</name>
<dbReference type="Proteomes" id="UP000076154">
    <property type="component" value="Unassembled WGS sequence"/>
</dbReference>
<organism evidence="3 4">
    <name type="scientific">Hypsizygus marmoreus</name>
    <name type="common">White beech mushroom</name>
    <name type="synonym">Agaricus marmoreus</name>
    <dbReference type="NCBI Taxonomy" id="39966"/>
    <lineage>
        <taxon>Eukaryota</taxon>
        <taxon>Fungi</taxon>
        <taxon>Dikarya</taxon>
        <taxon>Basidiomycota</taxon>
        <taxon>Agaricomycotina</taxon>
        <taxon>Agaricomycetes</taxon>
        <taxon>Agaricomycetidae</taxon>
        <taxon>Agaricales</taxon>
        <taxon>Tricholomatineae</taxon>
        <taxon>Lyophyllaceae</taxon>
        <taxon>Hypsizygus</taxon>
    </lineage>
</organism>
<evidence type="ECO:0000313" key="3">
    <source>
        <dbReference type="EMBL" id="RDB19262.1"/>
    </source>
</evidence>
<proteinExistence type="predicted"/>
<dbReference type="Gene3D" id="3.80.10.10">
    <property type="entry name" value="Ribonuclease Inhibitor"/>
    <property type="match status" value="1"/>
</dbReference>
<dbReference type="Gene3D" id="1.20.1280.50">
    <property type="match status" value="1"/>
</dbReference>
<feature type="coiled-coil region" evidence="1">
    <location>
        <begin position="32"/>
        <end position="66"/>
    </location>
</feature>
<dbReference type="OrthoDB" id="3221235at2759"/>
<comment type="caution">
    <text evidence="3">The sequence shown here is derived from an EMBL/GenBank/DDBJ whole genome shotgun (WGS) entry which is preliminary data.</text>
</comment>
<dbReference type="SUPFAM" id="SSF52047">
    <property type="entry name" value="RNI-like"/>
    <property type="match status" value="1"/>
</dbReference>
<accession>A0A369JD54</accession>
<dbReference type="EMBL" id="LUEZ02000080">
    <property type="protein sequence ID" value="RDB19262.1"/>
    <property type="molecule type" value="Genomic_DNA"/>
</dbReference>
<dbReference type="InParanoid" id="A0A369JD54"/>
<keyword evidence="4" id="KW-1185">Reference proteome</keyword>
<gene>
    <name evidence="3" type="ORF">Hypma_013519</name>
</gene>
<sequence>MDDSLLNFGVSAPSSLNQTPPAITEQSIRTRLASAELNFIELEAQIASAQRVLNTLNRQRKDDIRELRILRAAVAPHNKLPPEILSEIFEHYVDEPIVICSKQPQTVVSPFTLAHVSSKWRHIAFSTPSLWNRILIDCGDWTNMDTLTDIAHNYLQFSGSMPITLQTTGSFSQPRNHGLLDRSNLILDLILPFGTQIQHLTLSFPAVWMQNALDSYIAGFNWDFLESVELTYTASQYRDIHFSRVMRIFGNAPRLNKFSVTMGPEWPRVGTRDIFDLPWSQLTELHFTHLIIPITLIPVILRECTRLVKCTLSVAKEFVDAVAPFVPLSDLVMPTVRSLTLYNPMNFDCDKYLERISFPNLERLVVKIGGEGRNGRKWSQSQFSAIIARFGCSLKSLSTTADIDHADIESVLGDVPSLRELNVQHGQSISSSTLRLLCNGLIAPNLEVLKCIVDADLLPDFLDMLDCRYIPPKYRSSYTGIRSVVIHCETRTQGYRDVAERLEEFCTSGRDIVVKDQWDVSSDSFLDTEYHPFAF</sequence>
<keyword evidence="1" id="KW-0175">Coiled coil</keyword>
<reference evidence="3" key="1">
    <citation type="submission" date="2018-04" db="EMBL/GenBank/DDBJ databases">
        <title>Whole genome sequencing of Hypsizygus marmoreus.</title>
        <authorList>
            <person name="Choi I.-G."/>
            <person name="Min B."/>
            <person name="Kim J.-G."/>
            <person name="Kim S."/>
            <person name="Oh Y.-L."/>
            <person name="Kong W.-S."/>
            <person name="Park H."/>
            <person name="Jeong J."/>
            <person name="Song E.-S."/>
        </authorList>
    </citation>
    <scope>NUCLEOTIDE SEQUENCE [LARGE SCALE GENOMIC DNA]</scope>
    <source>
        <strain evidence="3">51987-8</strain>
    </source>
</reference>
<dbReference type="InterPro" id="IPR032675">
    <property type="entry name" value="LRR_dom_sf"/>
</dbReference>
<dbReference type="InterPro" id="IPR001810">
    <property type="entry name" value="F-box_dom"/>
</dbReference>
<dbReference type="Pfam" id="PF12937">
    <property type="entry name" value="F-box-like"/>
    <property type="match status" value="1"/>
</dbReference>
<evidence type="ECO:0000259" key="2">
    <source>
        <dbReference type="Pfam" id="PF12937"/>
    </source>
</evidence>
<evidence type="ECO:0000313" key="4">
    <source>
        <dbReference type="Proteomes" id="UP000076154"/>
    </source>
</evidence>
<dbReference type="AlphaFoldDB" id="A0A369JD54"/>